<reference evidence="6" key="1">
    <citation type="journal article" date="2019" name="Int. J. Syst. Evol. Microbiol.">
        <title>The Global Catalogue of Microorganisms (GCM) 10K type strain sequencing project: providing services to taxonomists for standard genome sequencing and annotation.</title>
        <authorList>
            <consortium name="The Broad Institute Genomics Platform"/>
            <consortium name="The Broad Institute Genome Sequencing Center for Infectious Disease"/>
            <person name="Wu L."/>
            <person name="Ma J."/>
        </authorList>
    </citation>
    <scope>NUCLEOTIDE SEQUENCE [LARGE SCALE GENOMIC DNA]</scope>
    <source>
        <strain evidence="6">CCUG 60525</strain>
    </source>
</reference>
<comment type="similarity">
    <text evidence="2">Belongs to the ACC deaminase/D-cysteine desulfhydrase family.</text>
</comment>
<evidence type="ECO:0000313" key="6">
    <source>
        <dbReference type="Proteomes" id="UP001597048"/>
    </source>
</evidence>
<dbReference type="PANTHER" id="PTHR43780">
    <property type="entry name" value="1-AMINOCYCLOPROPANE-1-CARBOXYLATE DEAMINASE-RELATED"/>
    <property type="match status" value="1"/>
</dbReference>
<evidence type="ECO:0000256" key="2">
    <source>
        <dbReference type="ARBA" id="ARBA00008639"/>
    </source>
</evidence>
<gene>
    <name evidence="5" type="ORF">ACFQ1C_14225</name>
</gene>
<dbReference type="InterPro" id="IPR027278">
    <property type="entry name" value="ACCD_DCysDesulf"/>
</dbReference>
<dbReference type="PIRSF" id="PIRSF006278">
    <property type="entry name" value="ACCD_DCysDesulf"/>
    <property type="match status" value="1"/>
</dbReference>
<dbReference type="EMBL" id="JBHTJS010000058">
    <property type="protein sequence ID" value="MFD1009302.1"/>
    <property type="molecule type" value="Genomic_DNA"/>
</dbReference>
<dbReference type="Proteomes" id="UP001597048">
    <property type="component" value="Unassembled WGS sequence"/>
</dbReference>
<evidence type="ECO:0000259" key="4">
    <source>
        <dbReference type="Pfam" id="PF00291"/>
    </source>
</evidence>
<organism evidence="5 6">
    <name type="scientific">Oceanisphaera ostreae</name>
    <dbReference type="NCBI Taxonomy" id="914151"/>
    <lineage>
        <taxon>Bacteria</taxon>
        <taxon>Pseudomonadati</taxon>
        <taxon>Pseudomonadota</taxon>
        <taxon>Gammaproteobacteria</taxon>
        <taxon>Aeromonadales</taxon>
        <taxon>Aeromonadaceae</taxon>
        <taxon>Oceanisphaera</taxon>
    </lineage>
</organism>
<proteinExistence type="inferred from homology"/>
<name>A0ABW3KKD1_9GAMM</name>
<dbReference type="RefSeq" id="WP_379559413.1">
    <property type="nucleotide sequence ID" value="NZ_JBHTJS010000058.1"/>
</dbReference>
<dbReference type="InterPro" id="IPR036052">
    <property type="entry name" value="TrpB-like_PALP_sf"/>
</dbReference>
<comment type="caution">
    <text evidence="5">The sequence shown here is derived from an EMBL/GenBank/DDBJ whole genome shotgun (WGS) entry which is preliminary data.</text>
</comment>
<evidence type="ECO:0000313" key="5">
    <source>
        <dbReference type="EMBL" id="MFD1009302.1"/>
    </source>
</evidence>
<dbReference type="Pfam" id="PF00291">
    <property type="entry name" value="PALP"/>
    <property type="match status" value="1"/>
</dbReference>
<sequence>MTLSAWHHLYATCPRAQRLQPLQHPLLAQHQLTLWVKRDDLIHPTISGNKWRKLKYILRNALLEGDRGILSFGGAYSNHLHALAAAGHYLGLPTVGIVRGEASSADNPTLRDAQAWGMTLVFVDRQQYRRRQDTDWLLELAQRYPKYRIIPEGGSCADALPGVAELWQEIEQELSQAPQQSFNQQPLTIDEVILPVASGGTLAGLLSARPSHTRIKGYAVLKGAQWLADEICRLHPNAADDPGWQLSLEHHGGGYAKCSAADNADINLLAGQLVLPLEPIYSGKTLLGLFRDIAAGAYPAGSKLVFLHTGGLQGARGSLRLR</sequence>
<keyword evidence="3" id="KW-0663">Pyridoxal phosphate</keyword>
<dbReference type="PANTHER" id="PTHR43780:SF2">
    <property type="entry name" value="1-AMINOCYCLOPROPANE-1-CARBOXYLATE DEAMINASE-RELATED"/>
    <property type="match status" value="1"/>
</dbReference>
<protein>
    <submittedName>
        <fullName evidence="5">1-aminocyclopropane-1-carboxylate deaminase/D-cysteine desulfhydrase</fullName>
    </submittedName>
</protein>
<accession>A0ABW3KKD1</accession>
<evidence type="ECO:0000256" key="3">
    <source>
        <dbReference type="ARBA" id="ARBA00022898"/>
    </source>
</evidence>
<feature type="domain" description="Tryptophan synthase beta chain-like PALP" evidence="4">
    <location>
        <begin position="27"/>
        <end position="310"/>
    </location>
</feature>
<dbReference type="Gene3D" id="3.40.50.1100">
    <property type="match status" value="2"/>
</dbReference>
<evidence type="ECO:0000256" key="1">
    <source>
        <dbReference type="ARBA" id="ARBA00001933"/>
    </source>
</evidence>
<comment type="cofactor">
    <cofactor evidence="1">
        <name>pyridoxal 5'-phosphate</name>
        <dbReference type="ChEBI" id="CHEBI:597326"/>
    </cofactor>
</comment>
<keyword evidence="6" id="KW-1185">Reference proteome</keyword>
<dbReference type="SUPFAM" id="SSF53686">
    <property type="entry name" value="Tryptophan synthase beta subunit-like PLP-dependent enzymes"/>
    <property type="match status" value="1"/>
</dbReference>
<dbReference type="InterPro" id="IPR001926">
    <property type="entry name" value="TrpB-like_PALP"/>
</dbReference>